<protein>
    <submittedName>
        <fullName evidence="1">Uncharacterized protein</fullName>
    </submittedName>
</protein>
<reference evidence="2" key="1">
    <citation type="journal article" date="2024" name="Front. Bioeng. Biotechnol.">
        <title>Genome-scale model development and genomic sequencing of the oleaginous clade Lipomyces.</title>
        <authorList>
            <person name="Czajka J.J."/>
            <person name="Han Y."/>
            <person name="Kim J."/>
            <person name="Mondo S.J."/>
            <person name="Hofstad B.A."/>
            <person name="Robles A."/>
            <person name="Haridas S."/>
            <person name="Riley R."/>
            <person name="LaButti K."/>
            <person name="Pangilinan J."/>
            <person name="Andreopoulos W."/>
            <person name="Lipzen A."/>
            <person name="Yan J."/>
            <person name="Wang M."/>
            <person name="Ng V."/>
            <person name="Grigoriev I.V."/>
            <person name="Spatafora J.W."/>
            <person name="Magnuson J.K."/>
            <person name="Baker S.E."/>
            <person name="Pomraning K.R."/>
        </authorList>
    </citation>
    <scope>NUCLEOTIDE SEQUENCE [LARGE SCALE GENOMIC DNA]</scope>
    <source>
        <strain evidence="2">CBS 7786</strain>
    </source>
</reference>
<evidence type="ECO:0000313" key="2">
    <source>
        <dbReference type="Proteomes" id="UP001433508"/>
    </source>
</evidence>
<organism evidence="1 2">
    <name type="scientific">Lipomyces kononenkoae</name>
    <name type="common">Yeast</name>
    <dbReference type="NCBI Taxonomy" id="34357"/>
    <lineage>
        <taxon>Eukaryota</taxon>
        <taxon>Fungi</taxon>
        <taxon>Dikarya</taxon>
        <taxon>Ascomycota</taxon>
        <taxon>Saccharomycotina</taxon>
        <taxon>Lipomycetes</taxon>
        <taxon>Lipomycetales</taxon>
        <taxon>Lipomycetaceae</taxon>
        <taxon>Lipomyces</taxon>
    </lineage>
</organism>
<dbReference type="Proteomes" id="UP001433508">
    <property type="component" value="Unassembled WGS sequence"/>
</dbReference>
<keyword evidence="2" id="KW-1185">Reference proteome</keyword>
<sequence length="259" mass="28518">MRLPTFATLLFFFGFVIASAQAAADIPYEEVFEPEEGPDGPPKFLLKTKFLESENIYPPIVYNTQPTNLEITLKNEDDKEALVQVAGGALFEIGKEAALENITAVRVGPLAIAPHTSESVPYSFVINREPKDYLLRVGLLIEYEGQLVQYLGYNSTVSVQDPPLSYFDPQMIFLYVIISGILGVGGYYVYTTYVKSYIAPKKAGKKRAKAPSPAAPSTTSAETTSSAAKGYDESWIPEHHLRAQKAKPKALKKAKKTTK</sequence>
<accession>A0ACC3SQ76</accession>
<proteinExistence type="predicted"/>
<gene>
    <name evidence="1" type="ORF">V1525DRAFT_441408</name>
</gene>
<evidence type="ECO:0000313" key="1">
    <source>
        <dbReference type="EMBL" id="KAK9233772.1"/>
    </source>
</evidence>
<name>A0ACC3SQ76_LIPKO</name>
<dbReference type="EMBL" id="MU971606">
    <property type="protein sequence ID" value="KAK9233772.1"/>
    <property type="molecule type" value="Genomic_DNA"/>
</dbReference>
<comment type="caution">
    <text evidence="1">The sequence shown here is derived from an EMBL/GenBank/DDBJ whole genome shotgun (WGS) entry which is preliminary data.</text>
</comment>